<reference evidence="9" key="1">
    <citation type="journal article" date="2014" name="Int. J. Syst. Evol. Microbiol.">
        <title>Complete genome sequence of Corynebacterium casei LMG S-19264T (=DSM 44701T), isolated from a smear-ripened cheese.</title>
        <authorList>
            <consortium name="US DOE Joint Genome Institute (JGI-PGF)"/>
            <person name="Walter F."/>
            <person name="Albersmeier A."/>
            <person name="Kalinowski J."/>
            <person name="Ruckert C."/>
        </authorList>
    </citation>
    <scope>NUCLEOTIDE SEQUENCE</scope>
    <source>
        <strain evidence="9">CGMCC 1.12153</strain>
    </source>
</reference>
<feature type="transmembrane region" description="Helical" evidence="7">
    <location>
        <begin position="5"/>
        <end position="24"/>
    </location>
</feature>
<feature type="transmembrane region" description="Helical" evidence="7">
    <location>
        <begin position="270"/>
        <end position="287"/>
    </location>
</feature>
<evidence type="ECO:0000256" key="5">
    <source>
        <dbReference type="ARBA" id="ARBA00022989"/>
    </source>
</evidence>
<organism evidence="9 10">
    <name type="scientific">Halobacillus andaensis</name>
    <dbReference type="NCBI Taxonomy" id="1176239"/>
    <lineage>
        <taxon>Bacteria</taxon>
        <taxon>Bacillati</taxon>
        <taxon>Bacillota</taxon>
        <taxon>Bacilli</taxon>
        <taxon>Bacillales</taxon>
        <taxon>Bacillaceae</taxon>
        <taxon>Halobacillus</taxon>
    </lineage>
</organism>
<dbReference type="InterPro" id="IPR037185">
    <property type="entry name" value="EmrE-like"/>
</dbReference>
<feature type="transmembrane region" description="Helical" evidence="7">
    <location>
        <begin position="119"/>
        <end position="136"/>
    </location>
</feature>
<comment type="similarity">
    <text evidence="2">Belongs to the EamA transporter family.</text>
</comment>
<keyword evidence="6 7" id="KW-0472">Membrane</keyword>
<evidence type="ECO:0000259" key="8">
    <source>
        <dbReference type="Pfam" id="PF00892"/>
    </source>
</evidence>
<reference evidence="9" key="2">
    <citation type="submission" date="2020-09" db="EMBL/GenBank/DDBJ databases">
        <authorList>
            <person name="Sun Q."/>
            <person name="Zhou Y."/>
        </authorList>
    </citation>
    <scope>NUCLEOTIDE SEQUENCE</scope>
    <source>
        <strain evidence="9">CGMCC 1.12153</strain>
    </source>
</reference>
<feature type="transmembrane region" description="Helical" evidence="7">
    <location>
        <begin position="245"/>
        <end position="264"/>
    </location>
</feature>
<dbReference type="RefSeq" id="WP_229734986.1">
    <property type="nucleotide sequence ID" value="NZ_BMEL01000002.1"/>
</dbReference>
<dbReference type="InterPro" id="IPR000620">
    <property type="entry name" value="EamA_dom"/>
</dbReference>
<evidence type="ECO:0000256" key="4">
    <source>
        <dbReference type="ARBA" id="ARBA00022692"/>
    </source>
</evidence>
<gene>
    <name evidence="9" type="ORF">GCM10010954_15240</name>
</gene>
<comment type="subcellular location">
    <subcellularLocation>
        <location evidence="1">Cell membrane</location>
        <topology evidence="1">Multi-pass membrane protein</topology>
    </subcellularLocation>
</comment>
<feature type="transmembrane region" description="Helical" evidence="7">
    <location>
        <begin position="180"/>
        <end position="203"/>
    </location>
</feature>
<comment type="caution">
    <text evidence="9">The sequence shown here is derived from an EMBL/GenBank/DDBJ whole genome shotgun (WGS) entry which is preliminary data.</text>
</comment>
<keyword evidence="10" id="KW-1185">Reference proteome</keyword>
<dbReference type="EMBL" id="BMEL01000002">
    <property type="protein sequence ID" value="GGF17463.1"/>
    <property type="molecule type" value="Genomic_DNA"/>
</dbReference>
<feature type="transmembrane region" description="Helical" evidence="7">
    <location>
        <begin position="65"/>
        <end position="85"/>
    </location>
</feature>
<proteinExistence type="inferred from homology"/>
<feature type="transmembrane region" description="Helical" evidence="7">
    <location>
        <begin position="30"/>
        <end position="53"/>
    </location>
</feature>
<keyword evidence="5 7" id="KW-1133">Transmembrane helix</keyword>
<name>A0A917B1N2_HALAA</name>
<dbReference type="Pfam" id="PF00892">
    <property type="entry name" value="EamA"/>
    <property type="match status" value="2"/>
</dbReference>
<sequence length="311" mass="34305">MYPYVLMILVVFMYAGNLLIGKAINDLPPLTITFFRLLIAFTVLLPIGYRSVLKHKSLFLENKKPVLALSLSGIALFNTFIYGSLQFTSSSNAAILESAIPAVTVIFSIYLLKEKINQIQSAGVLLSLFGSIWVIVDGRLFQITHLQWNIGDLIMIGAILSWALYSIFVKLYMFRFPPYGAVLVITGVGVLLLLPAVVVEWLILGVPSIFSREYVAGLLYLGVFPSFIALIFYNRAVELLSASKASIFLNLLPVVTMLGAGLWLGEQITRMHVIGAAIVMVGVLLTTQGGRLRGKKDLTEQTSNVERKTQN</sequence>
<feature type="transmembrane region" description="Helical" evidence="7">
    <location>
        <begin position="215"/>
        <end position="233"/>
    </location>
</feature>
<dbReference type="Proteomes" id="UP000660110">
    <property type="component" value="Unassembled WGS sequence"/>
</dbReference>
<dbReference type="PANTHER" id="PTHR32322:SF18">
    <property type="entry name" value="S-ADENOSYLMETHIONINE_S-ADENOSYLHOMOCYSTEINE TRANSPORTER"/>
    <property type="match status" value="1"/>
</dbReference>
<keyword evidence="3" id="KW-1003">Cell membrane</keyword>
<feature type="domain" description="EamA" evidence="8">
    <location>
        <begin position="150"/>
        <end position="287"/>
    </location>
</feature>
<dbReference type="PANTHER" id="PTHR32322">
    <property type="entry name" value="INNER MEMBRANE TRANSPORTER"/>
    <property type="match status" value="1"/>
</dbReference>
<protein>
    <submittedName>
        <fullName evidence="9">Multidrug DMT transporter permease</fullName>
    </submittedName>
</protein>
<feature type="transmembrane region" description="Helical" evidence="7">
    <location>
        <begin position="148"/>
        <end position="168"/>
    </location>
</feature>
<evidence type="ECO:0000256" key="7">
    <source>
        <dbReference type="SAM" id="Phobius"/>
    </source>
</evidence>
<dbReference type="SUPFAM" id="SSF103481">
    <property type="entry name" value="Multidrug resistance efflux transporter EmrE"/>
    <property type="match status" value="2"/>
</dbReference>
<evidence type="ECO:0000256" key="2">
    <source>
        <dbReference type="ARBA" id="ARBA00007362"/>
    </source>
</evidence>
<evidence type="ECO:0000313" key="10">
    <source>
        <dbReference type="Proteomes" id="UP000660110"/>
    </source>
</evidence>
<evidence type="ECO:0000256" key="1">
    <source>
        <dbReference type="ARBA" id="ARBA00004651"/>
    </source>
</evidence>
<feature type="domain" description="EamA" evidence="8">
    <location>
        <begin position="4"/>
        <end position="135"/>
    </location>
</feature>
<dbReference type="GO" id="GO:0005886">
    <property type="term" value="C:plasma membrane"/>
    <property type="evidence" value="ECO:0007669"/>
    <property type="project" value="UniProtKB-SubCell"/>
</dbReference>
<feature type="transmembrane region" description="Helical" evidence="7">
    <location>
        <begin position="91"/>
        <end position="112"/>
    </location>
</feature>
<evidence type="ECO:0000313" key="9">
    <source>
        <dbReference type="EMBL" id="GGF17463.1"/>
    </source>
</evidence>
<evidence type="ECO:0000256" key="6">
    <source>
        <dbReference type="ARBA" id="ARBA00023136"/>
    </source>
</evidence>
<keyword evidence="4 7" id="KW-0812">Transmembrane</keyword>
<dbReference type="InterPro" id="IPR050638">
    <property type="entry name" value="AA-Vitamin_Transporters"/>
</dbReference>
<accession>A0A917B1N2</accession>
<evidence type="ECO:0000256" key="3">
    <source>
        <dbReference type="ARBA" id="ARBA00022475"/>
    </source>
</evidence>
<dbReference type="AlphaFoldDB" id="A0A917B1N2"/>